<dbReference type="EMBL" id="JABSTQ010010693">
    <property type="protein sequence ID" value="KAG0418848.1"/>
    <property type="molecule type" value="Genomic_DNA"/>
</dbReference>
<keyword evidence="2" id="KW-1185">Reference proteome</keyword>
<evidence type="ECO:0000313" key="2">
    <source>
        <dbReference type="Proteomes" id="UP000805193"/>
    </source>
</evidence>
<dbReference type="Proteomes" id="UP000805193">
    <property type="component" value="Unassembled WGS sequence"/>
</dbReference>
<protein>
    <submittedName>
        <fullName evidence="1">Uncharacterized protein</fullName>
    </submittedName>
</protein>
<sequence>MMLWQIIGNCIKFEPGILGEGFVLLKAKVSHLREEERKCVLMIDEMAIQDKFEYDTSTGCIRGWTTLTVPGVERWYKIIIGIDYGGASGLVLHWLRIFFGQTSWERVRSLTGLRKAASVIAQPRYDDSFETTLQARSRGVESVRYTPTS</sequence>
<comment type="caution">
    <text evidence="1">The sequence shown here is derived from an EMBL/GenBank/DDBJ whole genome shotgun (WGS) entry which is preliminary data.</text>
</comment>
<organism evidence="1 2">
    <name type="scientific">Ixodes persulcatus</name>
    <name type="common">Taiga tick</name>
    <dbReference type="NCBI Taxonomy" id="34615"/>
    <lineage>
        <taxon>Eukaryota</taxon>
        <taxon>Metazoa</taxon>
        <taxon>Ecdysozoa</taxon>
        <taxon>Arthropoda</taxon>
        <taxon>Chelicerata</taxon>
        <taxon>Arachnida</taxon>
        <taxon>Acari</taxon>
        <taxon>Parasitiformes</taxon>
        <taxon>Ixodida</taxon>
        <taxon>Ixodoidea</taxon>
        <taxon>Ixodidae</taxon>
        <taxon>Ixodinae</taxon>
        <taxon>Ixodes</taxon>
    </lineage>
</organism>
<reference evidence="1 2" key="1">
    <citation type="journal article" date="2020" name="Cell">
        <title>Large-Scale Comparative Analyses of Tick Genomes Elucidate Their Genetic Diversity and Vector Capacities.</title>
        <authorList>
            <consortium name="Tick Genome and Microbiome Consortium (TIGMIC)"/>
            <person name="Jia N."/>
            <person name="Wang J."/>
            <person name="Shi W."/>
            <person name="Du L."/>
            <person name="Sun Y."/>
            <person name="Zhan W."/>
            <person name="Jiang J.F."/>
            <person name="Wang Q."/>
            <person name="Zhang B."/>
            <person name="Ji P."/>
            <person name="Bell-Sakyi L."/>
            <person name="Cui X.M."/>
            <person name="Yuan T.T."/>
            <person name="Jiang B.G."/>
            <person name="Yang W.F."/>
            <person name="Lam T.T."/>
            <person name="Chang Q.C."/>
            <person name="Ding S.J."/>
            <person name="Wang X.J."/>
            <person name="Zhu J.G."/>
            <person name="Ruan X.D."/>
            <person name="Zhao L."/>
            <person name="Wei J.T."/>
            <person name="Ye R.Z."/>
            <person name="Que T.C."/>
            <person name="Du C.H."/>
            <person name="Zhou Y.H."/>
            <person name="Cheng J.X."/>
            <person name="Dai P.F."/>
            <person name="Guo W.B."/>
            <person name="Han X.H."/>
            <person name="Huang E.J."/>
            <person name="Li L.F."/>
            <person name="Wei W."/>
            <person name="Gao Y.C."/>
            <person name="Liu J.Z."/>
            <person name="Shao H.Z."/>
            <person name="Wang X."/>
            <person name="Wang C.C."/>
            <person name="Yang T.C."/>
            <person name="Huo Q.B."/>
            <person name="Li W."/>
            <person name="Chen H.Y."/>
            <person name="Chen S.E."/>
            <person name="Zhou L.G."/>
            <person name="Ni X.B."/>
            <person name="Tian J.H."/>
            <person name="Sheng Y."/>
            <person name="Liu T."/>
            <person name="Pan Y.S."/>
            <person name="Xia L.Y."/>
            <person name="Li J."/>
            <person name="Zhao F."/>
            <person name="Cao W.C."/>
        </authorList>
    </citation>
    <scope>NUCLEOTIDE SEQUENCE [LARGE SCALE GENOMIC DNA]</scope>
    <source>
        <strain evidence="1">Iper-2018</strain>
    </source>
</reference>
<accession>A0AC60PFZ3</accession>
<proteinExistence type="predicted"/>
<gene>
    <name evidence="1" type="ORF">HPB47_004543</name>
</gene>
<evidence type="ECO:0000313" key="1">
    <source>
        <dbReference type="EMBL" id="KAG0418848.1"/>
    </source>
</evidence>
<name>A0AC60PFZ3_IXOPE</name>